<sequence length="138" mass="16352">MERIYCVFTCLEQDRKKNKNYINNNNNNGDEDEKKLRIFVFQGTYIFFIVVNTKIDSIWYVCRLWNTRWEKGRRRKIKVFGAGFKDKGDYNNYEREEQDGRQCATANKTVLLVLRSMRLNGLRHTAVSGTLALEILRG</sequence>
<dbReference type="EMBL" id="CAJNRD030001121">
    <property type="protein sequence ID" value="CAG5095972.1"/>
    <property type="molecule type" value="Genomic_DNA"/>
</dbReference>
<organism evidence="1 2">
    <name type="scientific">Cotesia congregata</name>
    <name type="common">Parasitoid wasp</name>
    <name type="synonym">Apanteles congregatus</name>
    <dbReference type="NCBI Taxonomy" id="51543"/>
    <lineage>
        <taxon>Eukaryota</taxon>
        <taxon>Metazoa</taxon>
        <taxon>Ecdysozoa</taxon>
        <taxon>Arthropoda</taxon>
        <taxon>Hexapoda</taxon>
        <taxon>Insecta</taxon>
        <taxon>Pterygota</taxon>
        <taxon>Neoptera</taxon>
        <taxon>Endopterygota</taxon>
        <taxon>Hymenoptera</taxon>
        <taxon>Apocrita</taxon>
        <taxon>Ichneumonoidea</taxon>
        <taxon>Braconidae</taxon>
        <taxon>Microgastrinae</taxon>
        <taxon>Cotesia</taxon>
    </lineage>
</organism>
<proteinExistence type="predicted"/>
<name>A0A8J2HG25_COTCN</name>
<gene>
    <name evidence="1" type="ORF">HICCMSTLAB_LOCUS7975</name>
</gene>
<evidence type="ECO:0000313" key="1">
    <source>
        <dbReference type="EMBL" id="CAG5095972.1"/>
    </source>
</evidence>
<keyword evidence="2" id="KW-1185">Reference proteome</keyword>
<accession>A0A8J2HG25</accession>
<comment type="caution">
    <text evidence="1">The sequence shown here is derived from an EMBL/GenBank/DDBJ whole genome shotgun (WGS) entry which is preliminary data.</text>
</comment>
<reference evidence="1" key="1">
    <citation type="submission" date="2021-04" db="EMBL/GenBank/DDBJ databases">
        <authorList>
            <person name="Chebbi M.A.C M."/>
        </authorList>
    </citation>
    <scope>NUCLEOTIDE SEQUENCE</scope>
</reference>
<dbReference type="AlphaFoldDB" id="A0A8J2HG25"/>
<protein>
    <submittedName>
        <fullName evidence="1">Uncharacterized protein</fullName>
    </submittedName>
</protein>
<evidence type="ECO:0000313" key="2">
    <source>
        <dbReference type="Proteomes" id="UP000786811"/>
    </source>
</evidence>
<dbReference type="Proteomes" id="UP000786811">
    <property type="component" value="Unassembled WGS sequence"/>
</dbReference>